<evidence type="ECO:0000259" key="1">
    <source>
        <dbReference type="Pfam" id="PF01548"/>
    </source>
</evidence>
<accession>A0A2J7Z1K0</accession>
<dbReference type="Proteomes" id="UP000236520">
    <property type="component" value="Unassembled WGS sequence"/>
</dbReference>
<dbReference type="GO" id="GO:0004803">
    <property type="term" value="F:transposase activity"/>
    <property type="evidence" value="ECO:0007669"/>
    <property type="project" value="InterPro"/>
</dbReference>
<reference evidence="2 3" key="1">
    <citation type="submission" date="2015-09" db="EMBL/GenBank/DDBJ databases">
        <title>Genome sequence, genome mining and natural product profiling of a biocontrol bacterium Streptomyces malaysiensis F913.</title>
        <authorList>
            <person name="Xu Y."/>
            <person name="Wei J."/>
            <person name="Xie J."/>
            <person name="Li T."/>
            <person name="Zhou Z."/>
        </authorList>
    </citation>
    <scope>NUCLEOTIDE SEQUENCE [LARGE SCALE GENOMIC DNA]</scope>
    <source>
        <strain evidence="2 3">F913</strain>
    </source>
</reference>
<organism evidence="2 3">
    <name type="scientific">Streptomyces malaysiensis</name>
    <dbReference type="NCBI Taxonomy" id="92644"/>
    <lineage>
        <taxon>Bacteria</taxon>
        <taxon>Bacillati</taxon>
        <taxon>Actinomycetota</taxon>
        <taxon>Actinomycetes</taxon>
        <taxon>Kitasatosporales</taxon>
        <taxon>Streptomycetaceae</taxon>
        <taxon>Streptomyces</taxon>
        <taxon>Streptomyces violaceusniger group</taxon>
    </lineage>
</organism>
<dbReference type="GO" id="GO:0003677">
    <property type="term" value="F:DNA binding"/>
    <property type="evidence" value="ECO:0007669"/>
    <property type="project" value="InterPro"/>
</dbReference>
<proteinExistence type="predicted"/>
<dbReference type="Pfam" id="PF01548">
    <property type="entry name" value="DEDD_Tnp_IS110"/>
    <property type="match status" value="1"/>
</dbReference>
<evidence type="ECO:0000313" key="3">
    <source>
        <dbReference type="Proteomes" id="UP000236520"/>
    </source>
</evidence>
<dbReference type="AlphaFoldDB" id="A0A2J7Z1K0"/>
<sequence length="101" mass="10883">MFEVSTAVFAINLLAVARHRDRHSVARQKSDAVDAAVPANIPRTDMAAHRPLPADSELVPAIAVLARAQQEAVWGRGQAQDVSGRHSRLPLACAVRSALRK</sequence>
<dbReference type="GO" id="GO:0006313">
    <property type="term" value="P:DNA transposition"/>
    <property type="evidence" value="ECO:0007669"/>
    <property type="project" value="InterPro"/>
</dbReference>
<comment type="caution">
    <text evidence="2">The sequence shown here is derived from an EMBL/GenBank/DDBJ whole genome shotgun (WGS) entry which is preliminary data.</text>
</comment>
<name>A0A2J7Z1K0_STRMQ</name>
<dbReference type="InterPro" id="IPR002525">
    <property type="entry name" value="Transp_IS110-like_N"/>
</dbReference>
<evidence type="ECO:0000313" key="2">
    <source>
        <dbReference type="EMBL" id="PNG94152.1"/>
    </source>
</evidence>
<gene>
    <name evidence="2" type="ORF">SMF913_10177</name>
</gene>
<protein>
    <recommendedName>
        <fullName evidence="1">Transposase IS110-like N-terminal domain-containing protein</fullName>
    </recommendedName>
</protein>
<feature type="domain" description="Transposase IS110-like N-terminal" evidence="1">
    <location>
        <begin position="7"/>
        <end position="78"/>
    </location>
</feature>
<keyword evidence="3" id="KW-1185">Reference proteome</keyword>
<dbReference type="EMBL" id="LJIW01000001">
    <property type="protein sequence ID" value="PNG94152.1"/>
    <property type="molecule type" value="Genomic_DNA"/>
</dbReference>